<name>A0A6C2TZP0_PONDE</name>
<dbReference type="InterPro" id="IPR006311">
    <property type="entry name" value="TAT_signal"/>
</dbReference>
<dbReference type="AlphaFoldDB" id="A0A6C2TZP0"/>
<keyword evidence="1" id="KW-0732">Signal</keyword>
<evidence type="ECO:0000313" key="3">
    <source>
        <dbReference type="EMBL" id="VGO13073.1"/>
    </source>
</evidence>
<dbReference type="CDD" id="cd16031">
    <property type="entry name" value="G6S_like"/>
    <property type="match status" value="1"/>
</dbReference>
<dbReference type="SUPFAM" id="SSF53649">
    <property type="entry name" value="Alkaline phosphatase-like"/>
    <property type="match status" value="1"/>
</dbReference>
<keyword evidence="4" id="KW-1185">Reference proteome</keyword>
<dbReference type="Gene3D" id="3.40.720.10">
    <property type="entry name" value="Alkaline Phosphatase, subunit A"/>
    <property type="match status" value="2"/>
</dbReference>
<dbReference type="InterPro" id="IPR017850">
    <property type="entry name" value="Alkaline_phosphatase_core_sf"/>
</dbReference>
<evidence type="ECO:0000313" key="4">
    <source>
        <dbReference type="Proteomes" id="UP000366872"/>
    </source>
</evidence>
<evidence type="ECO:0000256" key="1">
    <source>
        <dbReference type="SAM" id="SignalP"/>
    </source>
</evidence>
<accession>A0A6C2TZP0</accession>
<dbReference type="PANTHER" id="PTHR43108">
    <property type="entry name" value="N-ACETYLGLUCOSAMINE-6-SULFATASE FAMILY MEMBER"/>
    <property type="match status" value="1"/>
</dbReference>
<organism evidence="3 4">
    <name type="scientific">Pontiella desulfatans</name>
    <dbReference type="NCBI Taxonomy" id="2750659"/>
    <lineage>
        <taxon>Bacteria</taxon>
        <taxon>Pseudomonadati</taxon>
        <taxon>Kiritimatiellota</taxon>
        <taxon>Kiritimatiellia</taxon>
        <taxon>Kiritimatiellales</taxon>
        <taxon>Pontiellaceae</taxon>
        <taxon>Pontiella</taxon>
    </lineage>
</organism>
<evidence type="ECO:0000259" key="2">
    <source>
        <dbReference type="Pfam" id="PF16347"/>
    </source>
</evidence>
<protein>
    <submittedName>
        <fullName evidence="3">Arylsulfatase</fullName>
    </submittedName>
</protein>
<dbReference type="Proteomes" id="UP000366872">
    <property type="component" value="Unassembled WGS sequence"/>
</dbReference>
<proteinExistence type="predicted"/>
<sequence length="529" mass="61438">MMQRRSFIRIGAMAAGMAGLSAHAVRAKKPNILFIFSDDHAQRTIGAYGSGLHNTPNIDRIAEEGAVFKNSFCCNSICQPSRAAILTGKHSHLNGMMDNGNAWDGTQKVFTRELKKAGYQTALRGKWHMVPAPSKGEFDSWEILDGFGHQGCYYKPIFLGEDGEFEKDGYSTDVITDRAIEWMERDRDPNKPFLMMCQYKAPHVPRMPHVRYLDRYKDVEFPEPETLLDDYEGRPHLAKHWMPVGGMDSALNIFDPDDPMGSLNKAQKKYFQRMTKEESEAYFAAYEDENRDYYQRVKKGELSKNGRKKTVADKKYRYQRFIKDYLRIVEGVDDNVGRLLQWLDDNGLAENTIVVYSSDQDYFTGEHYMAEKRWMYEQGLRMPFVIRWPGVIKPGSQPEAMIQNIDYAPTFLEAAGLVPPREMQGRSLLPVLAGKTPKDWRKSVYYHYYAHGKHNVPRHDGVRTGRFKLMHFYTDDVFELYDLKEDPNEVKNLINDPEYKSVRMKLEKELNRLRKHYDVPEKAFETPYL</sequence>
<dbReference type="EMBL" id="CAAHFG010000001">
    <property type="protein sequence ID" value="VGO13073.1"/>
    <property type="molecule type" value="Genomic_DNA"/>
</dbReference>
<feature type="chain" id="PRO_5028853834" evidence="1">
    <location>
        <begin position="25"/>
        <end position="529"/>
    </location>
</feature>
<dbReference type="Pfam" id="PF16347">
    <property type="entry name" value="SGSH_C"/>
    <property type="match status" value="1"/>
</dbReference>
<dbReference type="PROSITE" id="PS51318">
    <property type="entry name" value="TAT"/>
    <property type="match status" value="1"/>
</dbReference>
<reference evidence="3 4" key="1">
    <citation type="submission" date="2019-04" db="EMBL/GenBank/DDBJ databases">
        <authorList>
            <person name="Van Vliet M D."/>
        </authorList>
    </citation>
    <scope>NUCLEOTIDE SEQUENCE [LARGE SCALE GENOMIC DNA]</scope>
    <source>
        <strain evidence="3 4">F1</strain>
    </source>
</reference>
<feature type="signal peptide" evidence="1">
    <location>
        <begin position="1"/>
        <end position="24"/>
    </location>
</feature>
<gene>
    <name evidence="3" type="primary">atsA_77</name>
    <name evidence="3" type="ORF">PDESU_01627</name>
</gene>
<dbReference type="InterPro" id="IPR032506">
    <property type="entry name" value="SGSH_C"/>
</dbReference>
<dbReference type="PANTHER" id="PTHR43108:SF6">
    <property type="entry name" value="N-SULPHOGLUCOSAMINE SULPHOHYDROLASE"/>
    <property type="match status" value="1"/>
</dbReference>
<dbReference type="RefSeq" id="WP_222847098.1">
    <property type="nucleotide sequence ID" value="NZ_CAAHFG010000001.1"/>
</dbReference>
<feature type="domain" description="N-sulphoglucosamine sulphohydrolase C-terminal" evidence="2">
    <location>
        <begin position="365"/>
        <end position="515"/>
    </location>
</feature>